<evidence type="ECO:0000313" key="6">
    <source>
        <dbReference type="EMBL" id="TDK61180.1"/>
    </source>
</evidence>
<dbReference type="Proteomes" id="UP000294829">
    <property type="component" value="Unassembled WGS sequence"/>
</dbReference>
<gene>
    <name evidence="6" type="ORF">E2I14_17450</name>
</gene>
<dbReference type="SUPFAM" id="SSF51569">
    <property type="entry name" value="Aldolase"/>
    <property type="match status" value="1"/>
</dbReference>
<dbReference type="InterPro" id="IPR013785">
    <property type="entry name" value="Aldolase_TIM"/>
</dbReference>
<keyword evidence="7" id="KW-1185">Reference proteome</keyword>
<accession>A0A4R5VRA3</accession>
<reference evidence="6 7" key="1">
    <citation type="submission" date="2019-03" db="EMBL/GenBank/DDBJ databases">
        <title>Sapientia aquatica gen. nov., sp. nov., isolated from a crater lake.</title>
        <authorList>
            <person name="Felfoldi T."/>
            <person name="Szabo A."/>
            <person name="Toth E."/>
            <person name="Schumann P."/>
            <person name="Keki Z."/>
            <person name="Marialigeti K."/>
            <person name="Mathe I."/>
        </authorList>
    </citation>
    <scope>NUCLEOTIDE SEQUENCE [LARGE SCALE GENOMIC DNA]</scope>
    <source>
        <strain evidence="6 7">SA-152</strain>
    </source>
</reference>
<proteinExistence type="inferred from homology"/>
<dbReference type="EMBL" id="SMYL01000014">
    <property type="protein sequence ID" value="TDK61180.1"/>
    <property type="molecule type" value="Genomic_DNA"/>
</dbReference>
<dbReference type="RefSeq" id="WP_133330912.1">
    <property type="nucleotide sequence ID" value="NZ_SMYL01000014.1"/>
</dbReference>
<comment type="similarity">
    <text evidence="2">Belongs to the KHG/KDPG aldolase family.</text>
</comment>
<comment type="pathway">
    <text evidence="1">Carbohydrate acid metabolism.</text>
</comment>
<dbReference type="GO" id="GO:0016829">
    <property type="term" value="F:lyase activity"/>
    <property type="evidence" value="ECO:0007669"/>
    <property type="project" value="UniProtKB-KW"/>
</dbReference>
<dbReference type="Pfam" id="PF01081">
    <property type="entry name" value="Aldolase"/>
    <property type="match status" value="1"/>
</dbReference>
<comment type="caution">
    <text evidence="6">The sequence shown here is derived from an EMBL/GenBank/DDBJ whole genome shotgun (WGS) entry which is preliminary data.</text>
</comment>
<dbReference type="Gene3D" id="3.20.20.70">
    <property type="entry name" value="Aldolase class I"/>
    <property type="match status" value="1"/>
</dbReference>
<dbReference type="PANTHER" id="PTHR30246:SF1">
    <property type="entry name" value="2-DEHYDRO-3-DEOXY-6-PHOSPHOGALACTONATE ALDOLASE-RELATED"/>
    <property type="match status" value="1"/>
</dbReference>
<evidence type="ECO:0000256" key="3">
    <source>
        <dbReference type="ARBA" id="ARBA00011233"/>
    </source>
</evidence>
<organism evidence="6 7">
    <name type="scientific">Sapientia aquatica</name>
    <dbReference type="NCBI Taxonomy" id="1549640"/>
    <lineage>
        <taxon>Bacteria</taxon>
        <taxon>Pseudomonadati</taxon>
        <taxon>Pseudomonadota</taxon>
        <taxon>Betaproteobacteria</taxon>
        <taxon>Burkholderiales</taxon>
        <taxon>Oxalobacteraceae</taxon>
        <taxon>Sapientia</taxon>
    </lineage>
</organism>
<name>A0A4R5VRA3_9BURK</name>
<dbReference type="AlphaFoldDB" id="A0A4R5VRA3"/>
<protein>
    <submittedName>
        <fullName evidence="6">2-dehydro-3-deoxy-6-phosphogalactonate aldolase</fullName>
    </submittedName>
</protein>
<sequence length="212" mass="22170">MTSAPSLASYLSPIPLVAILRGIQTHECQAIVDVLYESGLRCIEIPLNSPDAIRSIEVLAKTMPADCLLGAGTVLTLGALNDVANAGGKLIVMPHCDPELITHSAASGLYSIPGVATVSEAFSALKHGANALKLFPADSVSPTALKNWRTVLPKETICLPVGGISPDNMDAYFQAGANGFGLGAALYQAGMSAEQVKYNAQRFIANLPHTRN</sequence>
<comment type="subunit">
    <text evidence="3">Homotrimer.</text>
</comment>
<evidence type="ECO:0000256" key="4">
    <source>
        <dbReference type="ARBA" id="ARBA00023239"/>
    </source>
</evidence>
<evidence type="ECO:0000313" key="7">
    <source>
        <dbReference type="Proteomes" id="UP000294829"/>
    </source>
</evidence>
<dbReference type="CDD" id="cd00452">
    <property type="entry name" value="KDPG_aldolase"/>
    <property type="match status" value="1"/>
</dbReference>
<keyword evidence="5" id="KW-0119">Carbohydrate metabolism</keyword>
<dbReference type="PANTHER" id="PTHR30246">
    <property type="entry name" value="2-KETO-3-DEOXY-6-PHOSPHOGLUCONATE ALDOLASE"/>
    <property type="match status" value="1"/>
</dbReference>
<evidence type="ECO:0000256" key="5">
    <source>
        <dbReference type="ARBA" id="ARBA00023277"/>
    </source>
</evidence>
<dbReference type="OrthoDB" id="8590323at2"/>
<dbReference type="NCBIfam" id="NF006600">
    <property type="entry name" value="PRK09140.1"/>
    <property type="match status" value="1"/>
</dbReference>
<evidence type="ECO:0000256" key="2">
    <source>
        <dbReference type="ARBA" id="ARBA00006906"/>
    </source>
</evidence>
<dbReference type="InterPro" id="IPR000887">
    <property type="entry name" value="Aldlse_KDPG_KHG"/>
</dbReference>
<evidence type="ECO:0000256" key="1">
    <source>
        <dbReference type="ARBA" id="ARBA00004761"/>
    </source>
</evidence>
<keyword evidence="4" id="KW-0456">Lyase</keyword>